<dbReference type="Pfam" id="PF16491">
    <property type="entry name" value="Peptidase_M48_N"/>
    <property type="match status" value="1"/>
</dbReference>
<feature type="transmembrane region" description="Helical" evidence="7">
    <location>
        <begin position="286"/>
        <end position="306"/>
    </location>
</feature>
<evidence type="ECO:0000256" key="6">
    <source>
        <dbReference type="ARBA" id="ARBA00023049"/>
    </source>
</evidence>
<dbReference type="InterPro" id="IPR027057">
    <property type="entry name" value="CAXX_Prtase_1"/>
</dbReference>
<feature type="transmembrane region" description="Helical" evidence="7">
    <location>
        <begin position="25"/>
        <end position="43"/>
    </location>
</feature>
<feature type="transmembrane region" description="Helical" evidence="7">
    <location>
        <begin position="252"/>
        <end position="274"/>
    </location>
</feature>
<dbReference type="InterPro" id="IPR032456">
    <property type="entry name" value="Peptidase_M48_N"/>
</dbReference>
<protein>
    <recommendedName>
        <fullName evidence="11">Peptidase M48 domain-containing protein</fullName>
    </recommendedName>
</protein>
<proteinExistence type="predicted"/>
<feature type="domain" description="Peptidase M48" evidence="8">
    <location>
        <begin position="169"/>
        <end position="371"/>
    </location>
</feature>
<evidence type="ECO:0000256" key="3">
    <source>
        <dbReference type="ARBA" id="ARBA00022723"/>
    </source>
</evidence>
<dbReference type="InterPro" id="IPR036259">
    <property type="entry name" value="MFS_trans_sf"/>
</dbReference>
<dbReference type="GO" id="GO:0004222">
    <property type="term" value="F:metalloendopeptidase activity"/>
    <property type="evidence" value="ECO:0007669"/>
    <property type="project" value="InterPro"/>
</dbReference>
<dbReference type="Gene3D" id="3.30.2010.10">
    <property type="entry name" value="Metalloproteases ('zincins'), catalytic domain"/>
    <property type="match status" value="1"/>
</dbReference>
<name>X1GTQ9_9ZZZZ</name>
<evidence type="ECO:0000313" key="10">
    <source>
        <dbReference type="EMBL" id="GAH44969.1"/>
    </source>
</evidence>
<keyword evidence="7" id="KW-0812">Transmembrane</keyword>
<keyword evidence="6" id="KW-0482">Metalloprotease</keyword>
<evidence type="ECO:0000256" key="7">
    <source>
        <dbReference type="SAM" id="Phobius"/>
    </source>
</evidence>
<evidence type="ECO:0000256" key="4">
    <source>
        <dbReference type="ARBA" id="ARBA00022801"/>
    </source>
</evidence>
<keyword evidence="7" id="KW-1133">Transmembrane helix</keyword>
<evidence type="ECO:0000259" key="8">
    <source>
        <dbReference type="Pfam" id="PF01435"/>
    </source>
</evidence>
<keyword evidence="5" id="KW-0862">Zinc</keyword>
<comment type="caution">
    <text evidence="10">The sequence shown here is derived from an EMBL/GenBank/DDBJ whole genome shotgun (WGS) entry which is preliminary data.</text>
</comment>
<evidence type="ECO:0000256" key="1">
    <source>
        <dbReference type="ARBA" id="ARBA00001947"/>
    </source>
</evidence>
<reference evidence="10" key="1">
    <citation type="journal article" date="2014" name="Front. Microbiol.">
        <title>High frequency of phylogenetically diverse reductive dehalogenase-homologous genes in deep subseafloor sedimentary metagenomes.</title>
        <authorList>
            <person name="Kawai M."/>
            <person name="Futagami T."/>
            <person name="Toyoda A."/>
            <person name="Takaki Y."/>
            <person name="Nishi S."/>
            <person name="Hori S."/>
            <person name="Arai W."/>
            <person name="Tsubouchi T."/>
            <person name="Morono Y."/>
            <person name="Uchiyama I."/>
            <person name="Ito T."/>
            <person name="Fujiyama A."/>
            <person name="Inagaki F."/>
            <person name="Takami H."/>
        </authorList>
    </citation>
    <scope>NUCLEOTIDE SEQUENCE</scope>
    <source>
        <strain evidence="10">Expedition CK06-06</strain>
    </source>
</reference>
<evidence type="ECO:0000259" key="9">
    <source>
        <dbReference type="Pfam" id="PF16491"/>
    </source>
</evidence>
<keyword evidence="2" id="KW-0645">Protease</keyword>
<dbReference type="InterPro" id="IPR001915">
    <property type="entry name" value="Peptidase_M48"/>
</dbReference>
<evidence type="ECO:0000256" key="2">
    <source>
        <dbReference type="ARBA" id="ARBA00022670"/>
    </source>
</evidence>
<dbReference type="CDD" id="cd07343">
    <property type="entry name" value="M48A_Zmpste24p_like"/>
    <property type="match status" value="1"/>
</dbReference>
<keyword evidence="3" id="KW-0479">Metal-binding</keyword>
<keyword evidence="4" id="KW-0378">Hydrolase</keyword>
<comment type="cofactor">
    <cofactor evidence="1">
        <name>Zn(2+)</name>
        <dbReference type="ChEBI" id="CHEBI:29105"/>
    </cofactor>
</comment>
<dbReference type="Pfam" id="PF01435">
    <property type="entry name" value="Peptidase_M48"/>
    <property type="match status" value="1"/>
</dbReference>
<feature type="transmembrane region" description="Helical" evidence="7">
    <location>
        <begin position="108"/>
        <end position="130"/>
    </location>
</feature>
<feature type="domain" description="CAAX prenyl protease 1 N-terminal" evidence="9">
    <location>
        <begin position="6"/>
        <end position="165"/>
    </location>
</feature>
<dbReference type="PANTHER" id="PTHR10120">
    <property type="entry name" value="CAAX PRENYL PROTEASE 1"/>
    <property type="match status" value="1"/>
</dbReference>
<accession>X1GTQ9</accession>
<dbReference type="GO" id="GO:0071586">
    <property type="term" value="P:CAAX-box protein processing"/>
    <property type="evidence" value="ECO:0007669"/>
    <property type="project" value="InterPro"/>
</dbReference>
<evidence type="ECO:0008006" key="11">
    <source>
        <dbReference type="Google" id="ProtNLM"/>
    </source>
</evidence>
<organism evidence="10">
    <name type="scientific">marine sediment metagenome</name>
    <dbReference type="NCBI Taxonomy" id="412755"/>
    <lineage>
        <taxon>unclassified sequences</taxon>
        <taxon>metagenomes</taxon>
        <taxon>ecological metagenomes</taxon>
    </lineage>
</organism>
<sequence length="382" mass="43691">MDIIHPLLDKEKQLQAKRYEKEKRLLGLASMVLSLVILLGFYFSGLSAWLANLQIGNSIIWTFLLYVLSFQMISVFFGFPLSFYSNYVHEHRWNFSNHTVKSWLWEQIKGFLVGLILMLILLGLLFWIMAVYPQNWWLIAGLAFAFVSVVLATIFPVVILPIFNKYIPVENKELTDALERILSEGGLKSSGFFKEDMSRQTKKENAFLAGLGKTRRVVLGDNLMENMSVPEIESIIAHEVGHYKNRHIWKNLVIGTLEGVVAFFILNLAMRSIFSQFLSSTSWNLTLFPVFIIMAGGISVFLFSPFSNAISRYFEKNADQYALESIQDKKAFMTAMAGLADRNLSNAYPELWVKLLYYSHPPVGERLAMAENHKNEKLAEVT</sequence>
<dbReference type="Gene3D" id="1.20.1250.20">
    <property type="entry name" value="MFS general substrate transporter like domains"/>
    <property type="match status" value="1"/>
</dbReference>
<keyword evidence="7" id="KW-0472">Membrane</keyword>
<feature type="transmembrane region" description="Helical" evidence="7">
    <location>
        <begin position="136"/>
        <end position="163"/>
    </location>
</feature>
<gene>
    <name evidence="10" type="ORF">S03H2_11954</name>
</gene>
<dbReference type="AlphaFoldDB" id="X1GTQ9"/>
<dbReference type="EMBL" id="BARU01006085">
    <property type="protein sequence ID" value="GAH44969.1"/>
    <property type="molecule type" value="Genomic_DNA"/>
</dbReference>
<feature type="transmembrane region" description="Helical" evidence="7">
    <location>
        <begin position="63"/>
        <end position="87"/>
    </location>
</feature>
<dbReference type="GO" id="GO:0046872">
    <property type="term" value="F:metal ion binding"/>
    <property type="evidence" value="ECO:0007669"/>
    <property type="project" value="UniProtKB-KW"/>
</dbReference>
<evidence type="ECO:0000256" key="5">
    <source>
        <dbReference type="ARBA" id="ARBA00022833"/>
    </source>
</evidence>